<dbReference type="AlphaFoldDB" id="A0A1H6RS85"/>
<protein>
    <recommendedName>
        <fullName evidence="3">DUF4062 domain-containing protein</fullName>
    </recommendedName>
</protein>
<dbReference type="RefSeq" id="WP_139211075.1">
    <property type="nucleotide sequence ID" value="NZ_FNYO01000010.1"/>
</dbReference>
<evidence type="ECO:0000313" key="1">
    <source>
        <dbReference type="EMBL" id="SEI58623.1"/>
    </source>
</evidence>
<accession>A0A1H6RS85</accession>
<name>A0A1H6RS85_9GAMM</name>
<organism evidence="1 2">
    <name type="scientific">Azotobacter beijerinckii</name>
    <dbReference type="NCBI Taxonomy" id="170623"/>
    <lineage>
        <taxon>Bacteria</taxon>
        <taxon>Pseudomonadati</taxon>
        <taxon>Pseudomonadota</taxon>
        <taxon>Gammaproteobacteria</taxon>
        <taxon>Pseudomonadales</taxon>
        <taxon>Pseudomonadaceae</taxon>
        <taxon>Azotobacter</taxon>
    </lineage>
</organism>
<dbReference type="Proteomes" id="UP000199005">
    <property type="component" value="Unassembled WGS sequence"/>
</dbReference>
<proteinExistence type="predicted"/>
<evidence type="ECO:0000313" key="2">
    <source>
        <dbReference type="Proteomes" id="UP000199005"/>
    </source>
</evidence>
<reference evidence="1 2" key="1">
    <citation type="submission" date="2016-10" db="EMBL/GenBank/DDBJ databases">
        <authorList>
            <person name="de Groot N.N."/>
        </authorList>
    </citation>
    <scope>NUCLEOTIDE SEQUENCE [LARGE SCALE GENOMIC DNA]</scope>
    <source>
        <strain evidence="1 2">DSM 1041</strain>
    </source>
</reference>
<dbReference type="EMBL" id="FNYO01000010">
    <property type="protein sequence ID" value="SEI58623.1"/>
    <property type="molecule type" value="Genomic_DNA"/>
</dbReference>
<sequence length="418" mass="47290">MSYDARVFRLLIASPGDVEEERDIAVKTIQEWNDLNSAERQIVLLPLRWETHTAPEYGKRPQEIINKQIVDHCDLLIGIFWTRIGSPTGAEDSGTLEEINRVASAGKPVMLYFSKVKKTPDEIDVEQLARLRNFKASIYPKALIETYTSQIEFRDKLAKQIEIQLRNLLASGSSGVPSKIASDITLEFAETKSNKNLGNKLTLKSTYFNLNGIKKLPDFMNDSECKPDNTDVNVSTIGSFRANKDYYRDMAEYLVTQNMFKPINFWLKNIGNLGAKDLFVDITVSSSVGDVKILSPENFYKIQPNKYGGGIFLSSFHNAFPDRVMDMGEIEEKENEWKITLELRALQPKREICSSFQLFIGAKKSGELSFNATIYADSLPEPIHHSLTLNLEVEVIDLDATSFMQKHGELLKDQSAPE</sequence>
<evidence type="ECO:0008006" key="3">
    <source>
        <dbReference type="Google" id="ProtNLM"/>
    </source>
</evidence>
<gene>
    <name evidence="1" type="ORF">SAMN04244579_01260</name>
</gene>